<evidence type="ECO:0000313" key="2">
    <source>
        <dbReference type="EMBL" id="ADG83819.1"/>
    </source>
</evidence>
<organism evidence="2 3">
    <name type="scientific">Thermincola potens (strain JR)</name>
    <dbReference type="NCBI Taxonomy" id="635013"/>
    <lineage>
        <taxon>Bacteria</taxon>
        <taxon>Bacillati</taxon>
        <taxon>Bacillota</taxon>
        <taxon>Clostridia</taxon>
        <taxon>Eubacteriales</taxon>
        <taxon>Thermincolaceae</taxon>
        <taxon>Thermincola</taxon>
    </lineage>
</organism>
<dbReference type="OrthoDB" id="9761717at2"/>
<dbReference type="EMBL" id="CP002028">
    <property type="protein sequence ID" value="ADG83819.1"/>
    <property type="molecule type" value="Genomic_DNA"/>
</dbReference>
<dbReference type="KEGG" id="tjr:TherJR_2990"/>
<dbReference type="PANTHER" id="PTHR42958">
    <property type="entry name" value="HYDROGENASE-2 LARGE CHAIN"/>
    <property type="match status" value="1"/>
</dbReference>
<gene>
    <name evidence="2" type="ordered locus">TherJR_2990</name>
</gene>
<keyword evidence="1" id="KW-0460">Magnesium</keyword>
<protein>
    <submittedName>
        <fullName evidence="2">Nickel-dependent hydrogenase large subunit</fullName>
    </submittedName>
</protein>
<dbReference type="SUPFAM" id="SSF56762">
    <property type="entry name" value="HydB/Nqo4-like"/>
    <property type="match status" value="1"/>
</dbReference>
<dbReference type="GO" id="GO:0016151">
    <property type="term" value="F:nickel cation binding"/>
    <property type="evidence" value="ECO:0007669"/>
    <property type="project" value="InterPro"/>
</dbReference>
<dbReference type="Proteomes" id="UP000002377">
    <property type="component" value="Chromosome"/>
</dbReference>
<dbReference type="InterPro" id="IPR050867">
    <property type="entry name" value="NiFe/NiFeSe_hydrgnase_LSU"/>
</dbReference>
<proteinExistence type="predicted"/>
<dbReference type="HOGENOM" id="CLU_030087_0_0_9"/>
<keyword evidence="1" id="KW-0479">Metal-binding</keyword>
<dbReference type="InterPro" id="IPR029014">
    <property type="entry name" value="NiFe-Hase_large"/>
</dbReference>
<evidence type="ECO:0000256" key="1">
    <source>
        <dbReference type="PIRSR" id="PIRSR601501-1"/>
    </source>
</evidence>
<feature type="binding site" evidence="1">
    <location>
        <position position="41"/>
    </location>
    <ligand>
        <name>Mg(2+)</name>
        <dbReference type="ChEBI" id="CHEBI:18420"/>
    </ligand>
</feature>
<dbReference type="PANTHER" id="PTHR42958:SF4">
    <property type="entry name" value="HYDROGENASE EXPRESSION_FORMATION PROTEIN HUPK"/>
    <property type="match status" value="1"/>
</dbReference>
<feature type="binding site" evidence="1">
    <location>
        <position position="394"/>
    </location>
    <ligand>
        <name>Mg(2+)</name>
        <dbReference type="ChEBI" id="CHEBI:18420"/>
    </ligand>
</feature>
<dbReference type="Pfam" id="PF00374">
    <property type="entry name" value="NiFeSe_Hases"/>
    <property type="match status" value="2"/>
</dbReference>
<evidence type="ECO:0000313" key="3">
    <source>
        <dbReference type="Proteomes" id="UP000002377"/>
    </source>
</evidence>
<dbReference type="AlphaFoldDB" id="D5XDS3"/>
<accession>D5XDS3</accession>
<keyword evidence="3" id="KW-1185">Reference proteome</keyword>
<dbReference type="InterPro" id="IPR001501">
    <property type="entry name" value="Ni-dep_hyd_lsu"/>
</dbReference>
<dbReference type="STRING" id="635013.TherJR_2990"/>
<sequence length="440" mass="49397">MNRFTVNPISTGNQPLSVELEYEGARIRSARVGIRGYWNFEKMLVGRHPFDALQVALRINSHLSVAHGLAAAKALESISGMEKTFNGMLARNILQGCEFIYYHLYHFYQGILFAYIPGPKDEDMLPGPARIPVQQSKVLIEHYWQAMHFRTRLQEMMALLAGRVPHQVTVVPGGLSETLDTRKILKLLAYLEEIKGFISNTYINDVKILMQYYPEWATTPVGQNRYLAVHSFPQKLLKSGQEEGWYWRGSSLDAVQPEDIELDDTFSWDPHGDTDKNGDKAAAYSWLKAGRYRSNVVEVGSLARAIANGRSIMMQPNERMNSVLGRELIKAGECIDLLDAIKNWINYLKPEKALAGSPLIVPKEGTGVATVESPAGPVLHKIILEKGLIKEYLIIDPFVFNYSPKDKLGANGPVEQALIGLTVANLQYPIEIVRVLRAFE</sequence>
<dbReference type="Gene3D" id="1.10.645.10">
    <property type="entry name" value="Cytochrome-c3 Hydrogenase, chain B"/>
    <property type="match status" value="1"/>
</dbReference>
<name>D5XDS3_THEPJ</name>
<reference evidence="2 3" key="1">
    <citation type="submission" date="2010-05" db="EMBL/GenBank/DDBJ databases">
        <title>Complete sequence of Thermincola sp. JR.</title>
        <authorList>
            <consortium name="US DOE Joint Genome Institute"/>
            <person name="Lucas S."/>
            <person name="Copeland A."/>
            <person name="Lapidus A."/>
            <person name="Cheng J.-F."/>
            <person name="Bruce D."/>
            <person name="Goodwin L."/>
            <person name="Pitluck S."/>
            <person name="Chertkov O."/>
            <person name="Detter J.C."/>
            <person name="Han C."/>
            <person name="Tapia R."/>
            <person name="Land M."/>
            <person name="Hauser L."/>
            <person name="Kyrpides N."/>
            <person name="Mikhailova N."/>
            <person name="Hazen T.C."/>
            <person name="Woyke T."/>
        </authorList>
    </citation>
    <scope>NUCLEOTIDE SEQUENCE [LARGE SCALE GENOMIC DNA]</scope>
    <source>
        <strain evidence="2 3">JR</strain>
    </source>
</reference>
<dbReference type="eggNOG" id="COG0374">
    <property type="taxonomic scope" value="Bacteria"/>
</dbReference>
<dbReference type="RefSeq" id="WP_013121807.1">
    <property type="nucleotide sequence ID" value="NC_014152.1"/>
</dbReference>